<accession>A0A8C0W628</accession>
<dbReference type="AlphaFoldDB" id="A0A8C0W628"/>
<evidence type="ECO:0000256" key="1">
    <source>
        <dbReference type="SAM" id="MobiDB-lite"/>
    </source>
</evidence>
<reference evidence="2" key="1">
    <citation type="submission" date="2023-09" db="UniProtKB">
        <authorList>
            <consortium name="Ensembl"/>
        </authorList>
    </citation>
    <scope>IDENTIFICATION</scope>
</reference>
<organism evidence="2">
    <name type="scientific">Castor canadensis</name>
    <name type="common">American beaver</name>
    <dbReference type="NCBI Taxonomy" id="51338"/>
    <lineage>
        <taxon>Eukaryota</taxon>
        <taxon>Metazoa</taxon>
        <taxon>Chordata</taxon>
        <taxon>Craniata</taxon>
        <taxon>Vertebrata</taxon>
        <taxon>Euteleostomi</taxon>
        <taxon>Mammalia</taxon>
        <taxon>Eutheria</taxon>
        <taxon>Euarchontoglires</taxon>
        <taxon>Glires</taxon>
        <taxon>Rodentia</taxon>
        <taxon>Castorimorpha</taxon>
        <taxon>Castoridae</taxon>
        <taxon>Castor</taxon>
    </lineage>
</organism>
<dbReference type="Ensembl" id="ENSCCNT00000004237.1">
    <property type="protein sequence ID" value="ENSCCNP00000003217.1"/>
    <property type="gene ID" value="ENSCCNG00000003469.1"/>
</dbReference>
<name>A0A8C0W628_CASCN</name>
<sequence length="54" mass="5948">VPPYTIIYFPSQAPQVPEWRPHSVPVQCNPAAPGPFPQALWQRPVRGSTTGHGE</sequence>
<proteinExistence type="predicted"/>
<evidence type="ECO:0000313" key="2">
    <source>
        <dbReference type="Ensembl" id="ENSCCNP00000003217.1"/>
    </source>
</evidence>
<protein>
    <submittedName>
        <fullName evidence="2">Uncharacterized protein</fullName>
    </submittedName>
</protein>
<feature type="region of interest" description="Disordered" evidence="1">
    <location>
        <begin position="32"/>
        <end position="54"/>
    </location>
</feature>